<dbReference type="InterPro" id="IPR050600">
    <property type="entry name" value="SETD3_SETD6_MTase"/>
</dbReference>
<evidence type="ECO:0000259" key="2">
    <source>
        <dbReference type="PROSITE" id="PS50280"/>
    </source>
</evidence>
<dbReference type="Pfam" id="PF00856">
    <property type="entry name" value="SET"/>
    <property type="match status" value="1"/>
</dbReference>
<dbReference type="CDD" id="cd10527">
    <property type="entry name" value="SET_LSMT"/>
    <property type="match status" value="1"/>
</dbReference>
<evidence type="ECO:0000256" key="1">
    <source>
        <dbReference type="SAM" id="MobiDB-lite"/>
    </source>
</evidence>
<evidence type="ECO:0000313" key="3">
    <source>
        <dbReference type="EMBL" id="CCC95883.1"/>
    </source>
</evidence>
<dbReference type="PANTHER" id="PTHR13271:SF151">
    <property type="entry name" value="SET DOMAIN-CONTAINING PROTEIN 4"/>
    <property type="match status" value="1"/>
</dbReference>
<dbReference type="PANTHER" id="PTHR13271">
    <property type="entry name" value="UNCHARACTERIZED PUTATIVE METHYLTRANSFERASE"/>
    <property type="match status" value="1"/>
</dbReference>
<sequence length="544" mass="61175">MAMRCCRLAFGLGEWSSGLLVLNDALTQVVKPRATRGGSAQNVPLRCVVAKRPLCKGERLCVVPESHIMHGENAASAIRFAAAQGRLSDFSILKQCLANTPVEPQLLCTRDSLLISIAFYVLRYCGVKHPLSQWVAAFPPHVPPLGLLLLQQEMDGSRFKPLERRLRLGSLTASIPSPSNDANVQESCIELMLQAVECDGIGNVGRPQTEVVVTKELMTAFYRGERHPLTKRQHEASCAKRRWVPSEMQQQLLRLEESMYSRVLTPLLPYVAPASCIFPGSSPGNVDDDDNNNGDTNLFDQLRWSHFMMRSRALNLSYSQERQLRHWGHKPRVAVVPFLDMMNHSARQHNVTYQYRPGTGVVVVASKSIKPEEELTLDYGDFKQRGCLFHDAASNGNSDVVDGCAAMRLIESRQMHEWDNPTLCESDGLDHVEDAPFGQGPERLSQKGSGEDSDGYKKEAHMEAAWLWRFGFTRSDDERAFVASKMWSKGLRQRIAQLTDVRRRGRPGEFVIGVPEGLQHLREQRERIERERFGGTKVFPPQNT</sequence>
<dbReference type="GO" id="GO:0016279">
    <property type="term" value="F:protein-lysine N-methyltransferase activity"/>
    <property type="evidence" value="ECO:0007669"/>
    <property type="project" value="TreeGrafter"/>
</dbReference>
<dbReference type="AlphaFoldDB" id="G0V2L1"/>
<proteinExistence type="predicted"/>
<feature type="region of interest" description="Disordered" evidence="1">
    <location>
        <begin position="421"/>
        <end position="455"/>
    </location>
</feature>
<accession>G0V2L1</accession>
<name>G0V2L1_TRYCI</name>
<feature type="domain" description="SET" evidence="2">
    <location>
        <begin position="17"/>
        <end position="380"/>
    </location>
</feature>
<dbReference type="InterPro" id="IPR001214">
    <property type="entry name" value="SET_dom"/>
</dbReference>
<dbReference type="Gene3D" id="3.90.1410.10">
    <property type="entry name" value="set domain protein methyltransferase, domain 1"/>
    <property type="match status" value="1"/>
</dbReference>
<dbReference type="SUPFAM" id="SSF82199">
    <property type="entry name" value="SET domain"/>
    <property type="match status" value="1"/>
</dbReference>
<protein>
    <submittedName>
        <fullName evidence="3">Uncharacterized protein TCIL3000_11_13890</fullName>
    </submittedName>
</protein>
<dbReference type="InterPro" id="IPR046341">
    <property type="entry name" value="SET_dom_sf"/>
</dbReference>
<dbReference type="PROSITE" id="PS50280">
    <property type="entry name" value="SET"/>
    <property type="match status" value="1"/>
</dbReference>
<gene>
    <name evidence="3" type="ORF">TCIL3000_11_13890</name>
</gene>
<dbReference type="VEuPathDB" id="TriTrypDB:TcIL3000.11.13890"/>
<dbReference type="EMBL" id="HE575324">
    <property type="protein sequence ID" value="CCC95883.1"/>
    <property type="molecule type" value="Genomic_DNA"/>
</dbReference>
<reference evidence="3" key="1">
    <citation type="journal article" date="2012" name="Proc. Natl. Acad. Sci. U.S.A.">
        <title>Antigenic diversity is generated by distinct evolutionary mechanisms in African trypanosome species.</title>
        <authorList>
            <person name="Jackson A.P."/>
            <person name="Berry A."/>
            <person name="Aslett M."/>
            <person name="Allison H.C."/>
            <person name="Burton P."/>
            <person name="Vavrova-Anderson J."/>
            <person name="Brown R."/>
            <person name="Browne H."/>
            <person name="Corton N."/>
            <person name="Hauser H."/>
            <person name="Gamble J."/>
            <person name="Gilderthorp R."/>
            <person name="Marcello L."/>
            <person name="McQuillan J."/>
            <person name="Otto T.D."/>
            <person name="Quail M.A."/>
            <person name="Sanders M.J."/>
            <person name="van Tonder A."/>
            <person name="Ginger M.L."/>
            <person name="Field M.C."/>
            <person name="Barry J.D."/>
            <person name="Hertz-Fowler C."/>
            <person name="Berriman M."/>
        </authorList>
    </citation>
    <scope>NUCLEOTIDE SEQUENCE</scope>
    <source>
        <strain evidence="3">IL3000</strain>
    </source>
</reference>
<organism evidence="3">
    <name type="scientific">Trypanosoma congolense (strain IL3000)</name>
    <dbReference type="NCBI Taxonomy" id="1068625"/>
    <lineage>
        <taxon>Eukaryota</taxon>
        <taxon>Discoba</taxon>
        <taxon>Euglenozoa</taxon>
        <taxon>Kinetoplastea</taxon>
        <taxon>Metakinetoplastina</taxon>
        <taxon>Trypanosomatida</taxon>
        <taxon>Trypanosomatidae</taxon>
        <taxon>Trypanosoma</taxon>
        <taxon>Nannomonas</taxon>
    </lineage>
</organism>